<dbReference type="OrthoDB" id="61764at2157"/>
<dbReference type="GO" id="GO:0016783">
    <property type="term" value="F:sulfurtransferase activity"/>
    <property type="evidence" value="ECO:0007669"/>
    <property type="project" value="InterPro"/>
</dbReference>
<evidence type="ECO:0000313" key="2">
    <source>
        <dbReference type="Proteomes" id="UP000000365"/>
    </source>
</evidence>
<dbReference type="InterPro" id="IPR014729">
    <property type="entry name" value="Rossmann-like_a/b/a_fold"/>
</dbReference>
<dbReference type="PANTHER" id="PTHR43169">
    <property type="entry name" value="EXSB FAMILY PROTEIN"/>
    <property type="match status" value="1"/>
</dbReference>
<dbReference type="Proteomes" id="UP000000365">
    <property type="component" value="Chromosome"/>
</dbReference>
<dbReference type="RefSeq" id="WP_011832745.1">
    <property type="nucleotide sequence ID" value="NC_008942.1"/>
</dbReference>
<dbReference type="AlphaFoldDB" id="A2SQD8"/>
<dbReference type="InterPro" id="IPR018317">
    <property type="entry name" value="QueC"/>
</dbReference>
<keyword evidence="2" id="KW-1185">Reference proteome</keyword>
<gene>
    <name evidence="1" type="ordered locus">Mlab_0368</name>
</gene>
<dbReference type="SUPFAM" id="SSF52402">
    <property type="entry name" value="Adenine nucleotide alpha hydrolases-like"/>
    <property type="match status" value="1"/>
</dbReference>
<proteinExistence type="predicted"/>
<sequence length="251" mass="27390">MTLSEILREHSPALVALSGGTDSMTLLAAFVKEGGPVSAATIRSEFTPPDEVTRAEHFARRLGVNWTVIDVSVLSKENLRFNPQDRCYICKKLIMKKMLEAADGKTVCDGTHADDAAEERPGRKALKELGIVSPFALAGIGKKEIYALAKELGVPVIPSSSCLATRIPFGEKITEDDLKKIADSESFLRKKGIRGMLRVRLSSGHAVIETEKNEMANAELYADDLKAFGFSTISVSEYKTGGSQTWNKIEQ</sequence>
<dbReference type="InterPro" id="IPR005232">
    <property type="entry name" value="LarE"/>
</dbReference>
<dbReference type="eggNOG" id="arCOG00043">
    <property type="taxonomic scope" value="Archaea"/>
</dbReference>
<dbReference type="KEGG" id="mla:Mlab_0368"/>
<dbReference type="EMBL" id="CP000559">
    <property type="protein sequence ID" value="ABN06544.1"/>
    <property type="molecule type" value="Genomic_DNA"/>
</dbReference>
<organism evidence="1 2">
    <name type="scientific">Methanocorpusculum labreanum (strain ATCC 43576 / DSM 4855 / Z)</name>
    <dbReference type="NCBI Taxonomy" id="410358"/>
    <lineage>
        <taxon>Archaea</taxon>
        <taxon>Methanobacteriati</taxon>
        <taxon>Methanobacteriota</taxon>
        <taxon>Stenosarchaea group</taxon>
        <taxon>Methanomicrobia</taxon>
        <taxon>Methanomicrobiales</taxon>
        <taxon>Methanocorpusculaceae</taxon>
        <taxon>Methanocorpusculum</taxon>
    </lineage>
</organism>
<protein>
    <submittedName>
        <fullName evidence="1">ExsB family protein</fullName>
    </submittedName>
</protein>
<evidence type="ECO:0000313" key="1">
    <source>
        <dbReference type="EMBL" id="ABN06544.1"/>
    </source>
</evidence>
<dbReference type="PIRSF" id="PIRSF006661">
    <property type="entry name" value="PP-lp_UCP006661"/>
    <property type="match status" value="1"/>
</dbReference>
<dbReference type="STRING" id="410358.Mlab_0368"/>
<dbReference type="PANTHER" id="PTHR43169:SF2">
    <property type="entry name" value="NAD_GMP SYNTHASE DOMAIN-CONTAINING PROTEIN"/>
    <property type="match status" value="1"/>
</dbReference>
<dbReference type="HOGENOM" id="CLU_061181_0_2_2"/>
<dbReference type="NCBIfam" id="TIGR00268">
    <property type="entry name" value="ATP-dependent sacrificial sulfur transferase LarE"/>
    <property type="match status" value="1"/>
</dbReference>
<accession>A2SQD8</accession>
<name>A2SQD8_METLZ</name>
<dbReference type="Gene3D" id="3.40.50.620">
    <property type="entry name" value="HUPs"/>
    <property type="match status" value="1"/>
</dbReference>
<reference evidence="1 2" key="1">
    <citation type="journal article" date="2009" name="Stand. Genomic Sci.">
        <title>Complete genome sequence of Methanocorpusculum labreanum type strain Z.</title>
        <authorList>
            <person name="Anderson I.J."/>
            <person name="Sieprawska-Lupa M."/>
            <person name="Goltsman E."/>
            <person name="Lapidus A."/>
            <person name="Copeland A."/>
            <person name="Glavina Del Rio T."/>
            <person name="Tice H."/>
            <person name="Dalin E."/>
            <person name="Barry K."/>
            <person name="Pitluck S."/>
            <person name="Hauser L."/>
            <person name="Land M."/>
            <person name="Lucas S."/>
            <person name="Richardson P."/>
            <person name="Whitman W.B."/>
            <person name="Kyrpides N.C."/>
        </authorList>
    </citation>
    <scope>NUCLEOTIDE SEQUENCE [LARGE SCALE GENOMIC DNA]</scope>
    <source>
        <strain evidence="2">ATCC 43576 / DSM 4855 / Z</strain>
    </source>
</reference>
<dbReference type="GeneID" id="4794862"/>
<dbReference type="Pfam" id="PF06508">
    <property type="entry name" value="QueC"/>
    <property type="match status" value="1"/>
</dbReference>
<dbReference type="InterPro" id="IPR052188">
    <property type="entry name" value="Ni-pincer_cofactor_biosynth"/>
</dbReference>